<keyword evidence="2" id="KW-0813">Transport</keyword>
<evidence type="ECO:0000256" key="3">
    <source>
        <dbReference type="ARBA" id="ARBA00022729"/>
    </source>
</evidence>
<evidence type="ECO:0000313" key="4">
    <source>
        <dbReference type="EMBL" id="GAA0748389.1"/>
    </source>
</evidence>
<dbReference type="Proteomes" id="UP001501510">
    <property type="component" value="Unassembled WGS sequence"/>
</dbReference>
<protein>
    <submittedName>
        <fullName evidence="4">ABC transporter substrate-binding protein</fullName>
    </submittedName>
</protein>
<name>A0ABN1JX37_9CLOT</name>
<gene>
    <name evidence="4" type="ORF">GCM10008906_38680</name>
</gene>
<comment type="caution">
    <text evidence="4">The sequence shown here is derived from an EMBL/GenBank/DDBJ whole genome shotgun (WGS) entry which is preliminary data.</text>
</comment>
<proteinExistence type="inferred from homology"/>
<evidence type="ECO:0000256" key="1">
    <source>
        <dbReference type="ARBA" id="ARBA00008520"/>
    </source>
</evidence>
<dbReference type="EMBL" id="BAAACG010000019">
    <property type="protein sequence ID" value="GAA0748389.1"/>
    <property type="molecule type" value="Genomic_DNA"/>
</dbReference>
<evidence type="ECO:0000256" key="2">
    <source>
        <dbReference type="ARBA" id="ARBA00022448"/>
    </source>
</evidence>
<sequence>MKQKRYFLFFIIFFILFNICGCNKKDSSKDSKELNVYIDIKDKHTLNVLKTITDGYKNTHDVKLNITNSLVDDIEKDISKENSPDLVFISRNEMMNLGKKGLLDEMKCCYDKDKINNRYYSVFNSYGRYGDKYYGIGVVPYTIEILYNKEALKKLDVKEPKNIKDMKTIMKKVNKDKKIPVLLPDDIDINTIIFSIIANNKINSIDLEKAYDKGKEEYLKLDGVKESFDTYNNLVKEGIITKDTFENANEISLDKFKQGDIPFIIAMSYYNQEFKGKNIDVLKSPYNVDKLNDNTPVLVNCLASVPLKGKNSEEVSKFLDFMLSNKNQEAIIKKGVVTANKEVNKKQGKSLSPINKNTVKSLKDANEDSIMFLYNINSKIKPELSSKLDDILAGKYTGKEWEEIVKYIK</sequence>
<organism evidence="4 5">
    <name type="scientific">Clostridium oceanicum</name>
    <dbReference type="NCBI Taxonomy" id="1543"/>
    <lineage>
        <taxon>Bacteria</taxon>
        <taxon>Bacillati</taxon>
        <taxon>Bacillota</taxon>
        <taxon>Clostridia</taxon>
        <taxon>Eubacteriales</taxon>
        <taxon>Clostridiaceae</taxon>
        <taxon>Clostridium</taxon>
    </lineage>
</organism>
<reference evidence="4 5" key="1">
    <citation type="journal article" date="2019" name="Int. J. Syst. Evol. Microbiol.">
        <title>The Global Catalogue of Microorganisms (GCM) 10K type strain sequencing project: providing services to taxonomists for standard genome sequencing and annotation.</title>
        <authorList>
            <consortium name="The Broad Institute Genomics Platform"/>
            <consortium name="The Broad Institute Genome Sequencing Center for Infectious Disease"/>
            <person name="Wu L."/>
            <person name="Ma J."/>
        </authorList>
    </citation>
    <scope>NUCLEOTIDE SEQUENCE [LARGE SCALE GENOMIC DNA]</scope>
    <source>
        <strain evidence="4 5">JCM 1407</strain>
    </source>
</reference>
<dbReference type="InterPro" id="IPR006059">
    <property type="entry name" value="SBP"/>
</dbReference>
<dbReference type="Pfam" id="PF13416">
    <property type="entry name" value="SBP_bac_8"/>
    <property type="match status" value="1"/>
</dbReference>
<keyword evidence="5" id="KW-1185">Reference proteome</keyword>
<dbReference type="PANTHER" id="PTHR30061:SF50">
    <property type="entry name" value="MALTOSE_MALTODEXTRIN-BINDING PERIPLASMIC PROTEIN"/>
    <property type="match status" value="1"/>
</dbReference>
<accession>A0ABN1JX37</accession>
<evidence type="ECO:0000313" key="5">
    <source>
        <dbReference type="Proteomes" id="UP001501510"/>
    </source>
</evidence>
<dbReference type="RefSeq" id="WP_343764510.1">
    <property type="nucleotide sequence ID" value="NZ_BAAACG010000019.1"/>
</dbReference>
<keyword evidence="3" id="KW-0732">Signal</keyword>
<comment type="similarity">
    <text evidence="1">Belongs to the bacterial solute-binding protein 1 family.</text>
</comment>
<dbReference type="SUPFAM" id="SSF53850">
    <property type="entry name" value="Periplasmic binding protein-like II"/>
    <property type="match status" value="1"/>
</dbReference>
<dbReference type="PANTHER" id="PTHR30061">
    <property type="entry name" value="MALTOSE-BINDING PERIPLASMIC PROTEIN"/>
    <property type="match status" value="1"/>
</dbReference>
<dbReference type="Gene3D" id="3.40.190.10">
    <property type="entry name" value="Periplasmic binding protein-like II"/>
    <property type="match status" value="1"/>
</dbReference>